<dbReference type="SUPFAM" id="SSF53686">
    <property type="entry name" value="Tryptophan synthase beta subunit-like PLP-dependent enzymes"/>
    <property type="match status" value="1"/>
</dbReference>
<dbReference type="AlphaFoldDB" id="A0AAP4WZJ7"/>
<comment type="similarity">
    <text evidence="4">Belongs to the serine/threonine dehydratase family. DsdA subfamily.</text>
</comment>
<protein>
    <recommendedName>
        <fullName evidence="4">Probable D-serine dehydratase</fullName>
        <ecNumber evidence="4">4.3.1.18</ecNumber>
    </recommendedName>
    <alternativeName>
        <fullName evidence="4">D-serine deaminase</fullName>
        <shortName evidence="4">DSD</shortName>
    </alternativeName>
</protein>
<evidence type="ECO:0000313" key="6">
    <source>
        <dbReference type="EMBL" id="MDO6671091.1"/>
    </source>
</evidence>
<dbReference type="PROSITE" id="PS00165">
    <property type="entry name" value="DEHYDRATASE_SER_THR"/>
    <property type="match status" value="1"/>
</dbReference>
<dbReference type="InterPro" id="IPR036052">
    <property type="entry name" value="TrpB-like_PALP_sf"/>
</dbReference>
<proteinExistence type="inferred from homology"/>
<comment type="catalytic activity">
    <reaction evidence="4">
        <text>D-serine = pyruvate + NH4(+)</text>
        <dbReference type="Rhea" id="RHEA:13977"/>
        <dbReference type="ChEBI" id="CHEBI:15361"/>
        <dbReference type="ChEBI" id="CHEBI:28938"/>
        <dbReference type="ChEBI" id="CHEBI:35247"/>
        <dbReference type="EC" id="4.3.1.18"/>
    </reaction>
</comment>
<evidence type="ECO:0000259" key="5">
    <source>
        <dbReference type="Pfam" id="PF00291"/>
    </source>
</evidence>
<organism evidence="6 7">
    <name type="scientific">Cobetia amphilecti</name>
    <dbReference type="NCBI Taxonomy" id="1055104"/>
    <lineage>
        <taxon>Bacteria</taxon>
        <taxon>Pseudomonadati</taxon>
        <taxon>Pseudomonadota</taxon>
        <taxon>Gammaproteobacteria</taxon>
        <taxon>Oceanospirillales</taxon>
        <taxon>Halomonadaceae</taxon>
        <taxon>Cobetia</taxon>
    </lineage>
</organism>
<dbReference type="InterPro" id="IPR050147">
    <property type="entry name" value="Ser/Thr_Dehydratase"/>
</dbReference>
<dbReference type="GO" id="GO:0009097">
    <property type="term" value="P:isoleucine biosynthetic process"/>
    <property type="evidence" value="ECO:0007669"/>
    <property type="project" value="TreeGrafter"/>
</dbReference>
<evidence type="ECO:0000256" key="2">
    <source>
        <dbReference type="ARBA" id="ARBA00022898"/>
    </source>
</evidence>
<sequence>MSATPHDLHALTLRHPEIASLMAGREIGWLNPERVATAKALASPALQASGVGAQDIEDADARLMRFAPWIAEAFPETAAASGRIESPLVAAPGLQQALSGIASTASPLSAAESPLPGRLMIKCDNALPISGSIKARGGIHEVLKHAERLAIDAGLLHQEDDYRAFQRDEIRDLLAGQQVVVGSTGNLGLSIGIMSARLGFHVTVHMSADAKQWKKDLLRARGAEVVEHSGDYGKAVAAGRQEAQQPNAHFIDDESSRDLFVGYATAASRLAEQLSAQGIPVDARHPLCVYLPCGVGGGPGGVAYGLKQVFGDAVHCFFAEPVNSPCMLLGMLTGEHDGIAVEDIGLDNRSCADGLAVGRASAFVGRVMAPLLSGIHTVRDEHLLELLALVYDSEGLMLEPSALAGVPGIRHVLCNDAPEWHAWRAANGLDDGEVQANTTHVVWATGGSMVPEAIWQADYQYGKALLSQASASRQE</sequence>
<gene>
    <name evidence="4" type="primary">dsdA</name>
    <name evidence="6" type="ORF">Q4535_03065</name>
</gene>
<comment type="caution">
    <text evidence="6">The sequence shown here is derived from an EMBL/GenBank/DDBJ whole genome shotgun (WGS) entry which is preliminary data.</text>
</comment>
<evidence type="ECO:0000313" key="7">
    <source>
        <dbReference type="Proteomes" id="UP001170481"/>
    </source>
</evidence>
<dbReference type="Proteomes" id="UP001170481">
    <property type="component" value="Unassembled WGS sequence"/>
</dbReference>
<dbReference type="EMBL" id="JAUORK010000003">
    <property type="protein sequence ID" value="MDO6671091.1"/>
    <property type="molecule type" value="Genomic_DNA"/>
</dbReference>
<evidence type="ECO:0000256" key="3">
    <source>
        <dbReference type="ARBA" id="ARBA00023239"/>
    </source>
</evidence>
<accession>A0AAP4WZJ7</accession>
<feature type="domain" description="Tryptophan synthase beta chain-like PALP" evidence="5">
    <location>
        <begin position="112"/>
        <end position="415"/>
    </location>
</feature>
<dbReference type="GO" id="GO:0036088">
    <property type="term" value="P:D-serine catabolic process"/>
    <property type="evidence" value="ECO:0007669"/>
    <property type="project" value="TreeGrafter"/>
</dbReference>
<reference evidence="6" key="1">
    <citation type="submission" date="2023-07" db="EMBL/GenBank/DDBJ databases">
        <title>Genome content predicts the carbon catabolic preferences of heterotrophic bacteria.</title>
        <authorList>
            <person name="Gralka M."/>
        </authorList>
    </citation>
    <scope>NUCLEOTIDE SEQUENCE</scope>
    <source>
        <strain evidence="6">C2R13</strain>
    </source>
</reference>
<dbReference type="InterPro" id="IPR000634">
    <property type="entry name" value="Ser/Thr_deHydtase_PyrdxlP-BS"/>
</dbReference>
<name>A0AAP4WZJ7_9GAMM</name>
<dbReference type="Gene3D" id="3.40.50.1100">
    <property type="match status" value="2"/>
</dbReference>
<dbReference type="NCBIfam" id="NF002823">
    <property type="entry name" value="PRK02991.1"/>
    <property type="match status" value="1"/>
</dbReference>
<dbReference type="EC" id="4.3.1.18" evidence="4"/>
<dbReference type="PANTHER" id="PTHR48078">
    <property type="entry name" value="THREONINE DEHYDRATASE, MITOCHONDRIAL-RELATED"/>
    <property type="match status" value="1"/>
</dbReference>
<dbReference type="PANTHER" id="PTHR48078:SF9">
    <property type="entry name" value="D-SERINE DEHYDRATASE"/>
    <property type="match status" value="1"/>
</dbReference>
<dbReference type="InterPro" id="IPR011780">
    <property type="entry name" value="D_Ser_am_lyase"/>
</dbReference>
<keyword evidence="3 4" id="KW-0456">Lyase</keyword>
<dbReference type="RefSeq" id="WP_303592887.1">
    <property type="nucleotide sequence ID" value="NZ_JAUORK010000003.1"/>
</dbReference>
<dbReference type="GO" id="GO:0016836">
    <property type="term" value="F:hydro-lyase activity"/>
    <property type="evidence" value="ECO:0007669"/>
    <property type="project" value="UniProtKB-UniRule"/>
</dbReference>
<evidence type="ECO:0000256" key="1">
    <source>
        <dbReference type="ARBA" id="ARBA00001933"/>
    </source>
</evidence>
<dbReference type="HAMAP" id="MF_01030">
    <property type="entry name" value="D_Ser_dehydrat"/>
    <property type="match status" value="1"/>
</dbReference>
<feature type="modified residue" description="N6-(pyridoxal phosphate)lysine" evidence="4">
    <location>
        <position position="134"/>
    </location>
</feature>
<evidence type="ECO:0000256" key="4">
    <source>
        <dbReference type="HAMAP-Rule" id="MF_01030"/>
    </source>
</evidence>
<dbReference type="NCBIfam" id="TIGR02035">
    <property type="entry name" value="D_Ser_am_lyase"/>
    <property type="match status" value="1"/>
</dbReference>
<dbReference type="Pfam" id="PF00291">
    <property type="entry name" value="PALP"/>
    <property type="match status" value="1"/>
</dbReference>
<dbReference type="GO" id="GO:0030170">
    <property type="term" value="F:pyridoxal phosphate binding"/>
    <property type="evidence" value="ECO:0007669"/>
    <property type="project" value="InterPro"/>
</dbReference>
<dbReference type="InterPro" id="IPR001926">
    <property type="entry name" value="TrpB-like_PALP"/>
</dbReference>
<comment type="cofactor">
    <cofactor evidence="1 4">
        <name>pyridoxal 5'-phosphate</name>
        <dbReference type="ChEBI" id="CHEBI:597326"/>
    </cofactor>
</comment>
<dbReference type="GO" id="GO:0008721">
    <property type="term" value="F:D-serine ammonia-lyase activity"/>
    <property type="evidence" value="ECO:0007669"/>
    <property type="project" value="UniProtKB-EC"/>
</dbReference>
<keyword evidence="2 4" id="KW-0663">Pyridoxal phosphate</keyword>